<keyword evidence="5" id="KW-1185">Reference proteome</keyword>
<dbReference type="GO" id="GO:0005634">
    <property type="term" value="C:nucleus"/>
    <property type="evidence" value="ECO:0007669"/>
    <property type="project" value="UniProtKB-SubCell"/>
</dbReference>
<sequence length="306" mass="34331">MTGMEGPSLGRCGSVPWVTCIGHLAPGQPLGEEEEQMGIESSSDPQGLKLSFKSAPANYLHKNGDTYVFALPSGSLEWQNSRGLSSFKDEGVNDVDSRKVRKSKGKGTILKGIQMKKAKTRVLEGPSRFCSNEEERLVKEKVLSSGSNFCFEQITAGIINKLCSSQEAEHNEKCEESFLEAEGMSTKVEVGERKEHLHKDIFLLAQIEKRTMSLCFSSKWNKENWMLPGSPFNFVQEMLFRDPRKLLIATLILNWTSGKMAMAHEPNWRDVSDLPKPLGPYDILKQKPSSSSQVHPEDHKLNKYHD</sequence>
<dbReference type="EMBL" id="CAJHUB010000775">
    <property type="protein sequence ID" value="CAD7692821.1"/>
    <property type="molecule type" value="Genomic_DNA"/>
</dbReference>
<name>A0A811ZW65_NYCPR</name>
<comment type="subcellular location">
    <subcellularLocation>
        <location evidence="1">Nucleus</location>
    </subcellularLocation>
</comment>
<dbReference type="InterPro" id="IPR045138">
    <property type="entry name" value="MeCP2/MBD4"/>
</dbReference>
<feature type="region of interest" description="Disordered" evidence="3">
    <location>
        <begin position="279"/>
        <end position="306"/>
    </location>
</feature>
<dbReference type="Gene3D" id="1.10.340.30">
    <property type="entry name" value="Hypothetical protein, domain 2"/>
    <property type="match status" value="1"/>
</dbReference>
<dbReference type="Proteomes" id="UP000645828">
    <property type="component" value="Unassembled WGS sequence"/>
</dbReference>
<gene>
    <name evidence="4" type="ORF">NYPRO_LOCUS25615</name>
</gene>
<keyword evidence="2" id="KW-0539">Nucleus</keyword>
<organism evidence="4 5">
    <name type="scientific">Nyctereutes procyonoides</name>
    <name type="common">Raccoon dog</name>
    <name type="synonym">Canis procyonoides</name>
    <dbReference type="NCBI Taxonomy" id="34880"/>
    <lineage>
        <taxon>Eukaryota</taxon>
        <taxon>Metazoa</taxon>
        <taxon>Chordata</taxon>
        <taxon>Craniata</taxon>
        <taxon>Vertebrata</taxon>
        <taxon>Euteleostomi</taxon>
        <taxon>Mammalia</taxon>
        <taxon>Eutheria</taxon>
        <taxon>Laurasiatheria</taxon>
        <taxon>Carnivora</taxon>
        <taxon>Caniformia</taxon>
        <taxon>Canidae</taxon>
        <taxon>Nyctereutes</taxon>
    </lineage>
</organism>
<proteinExistence type="predicted"/>
<evidence type="ECO:0000256" key="1">
    <source>
        <dbReference type="ARBA" id="ARBA00004123"/>
    </source>
</evidence>
<evidence type="ECO:0000256" key="2">
    <source>
        <dbReference type="ARBA" id="ARBA00023242"/>
    </source>
</evidence>
<evidence type="ECO:0000313" key="4">
    <source>
        <dbReference type="EMBL" id="CAD7692821.1"/>
    </source>
</evidence>
<evidence type="ECO:0000256" key="3">
    <source>
        <dbReference type="SAM" id="MobiDB-lite"/>
    </source>
</evidence>
<feature type="region of interest" description="Disordered" evidence="3">
    <location>
        <begin position="26"/>
        <end position="47"/>
    </location>
</feature>
<evidence type="ECO:0000313" key="5">
    <source>
        <dbReference type="Proteomes" id="UP000645828"/>
    </source>
</evidence>
<feature type="compositionally biased region" description="Basic and acidic residues" evidence="3">
    <location>
        <begin position="295"/>
        <end position="306"/>
    </location>
</feature>
<dbReference type="AlphaFoldDB" id="A0A811ZW65"/>
<reference evidence="4" key="1">
    <citation type="submission" date="2020-12" db="EMBL/GenBank/DDBJ databases">
        <authorList>
            <consortium name="Molecular Ecology Group"/>
        </authorList>
    </citation>
    <scope>NUCLEOTIDE SEQUENCE</scope>
    <source>
        <strain evidence="4">TBG_1078</strain>
    </source>
</reference>
<dbReference type="PANTHER" id="PTHR15074:SF7">
    <property type="entry name" value="METHYL-CPG-BINDING DOMAIN PROTEIN 4"/>
    <property type="match status" value="1"/>
</dbReference>
<protein>
    <submittedName>
        <fullName evidence="4">(raccoon dog) hypothetical protein</fullName>
    </submittedName>
</protein>
<accession>A0A811ZW65</accession>
<dbReference type="GO" id="GO:0003677">
    <property type="term" value="F:DNA binding"/>
    <property type="evidence" value="ECO:0007669"/>
    <property type="project" value="InterPro"/>
</dbReference>
<comment type="caution">
    <text evidence="4">The sequence shown here is derived from an EMBL/GenBank/DDBJ whole genome shotgun (WGS) entry which is preliminary data.</text>
</comment>
<dbReference type="PANTHER" id="PTHR15074">
    <property type="entry name" value="METHYL-CPG-BINDING PROTEIN"/>
    <property type="match status" value="1"/>
</dbReference>